<organism evidence="1 2">
    <name type="scientific">Actinoallomurus acaciae</name>
    <dbReference type="NCBI Taxonomy" id="502577"/>
    <lineage>
        <taxon>Bacteria</taxon>
        <taxon>Bacillati</taxon>
        <taxon>Actinomycetota</taxon>
        <taxon>Actinomycetes</taxon>
        <taxon>Streptosporangiales</taxon>
        <taxon>Thermomonosporaceae</taxon>
        <taxon>Actinoallomurus</taxon>
    </lineage>
</organism>
<dbReference type="EMBL" id="JBHLZP010000065">
    <property type="protein sequence ID" value="MFB9832892.1"/>
    <property type="molecule type" value="Genomic_DNA"/>
</dbReference>
<dbReference type="PANTHER" id="PTHR35332">
    <property type="entry name" value="REGULATION OF ENOLASE PROTEIN 1"/>
    <property type="match status" value="1"/>
</dbReference>
<accession>A0ABV5YFP9</accession>
<dbReference type="InterPro" id="IPR009784">
    <property type="entry name" value="DUF1349"/>
</dbReference>
<sequence>MTQAAEQVGIPRIPVSLRWGGGAAGGSYLPQDDGLVIDARPGTDLFISPQRTAEALDAPRLFAHAQGDFLLSARVSVGHARPHDAGGLLVWLNDRAWAKLGLETSAQNEPETVSVVTRGTSDRASGFVVPGGQVWLRVARVDSAYAFHASLDGTYWRLIRHFALYASGAPSYGFFAQSPIGDGCSATFDQITFEPRRLTELIDGS</sequence>
<evidence type="ECO:0000313" key="1">
    <source>
        <dbReference type="EMBL" id="MFB9832892.1"/>
    </source>
</evidence>
<proteinExistence type="predicted"/>
<comment type="caution">
    <text evidence="1">The sequence shown here is derived from an EMBL/GenBank/DDBJ whole genome shotgun (WGS) entry which is preliminary data.</text>
</comment>
<keyword evidence="2" id="KW-1185">Reference proteome</keyword>
<dbReference type="SUPFAM" id="SSF49899">
    <property type="entry name" value="Concanavalin A-like lectins/glucanases"/>
    <property type="match status" value="1"/>
</dbReference>
<dbReference type="InterPro" id="IPR013320">
    <property type="entry name" value="ConA-like_dom_sf"/>
</dbReference>
<dbReference type="Proteomes" id="UP001589627">
    <property type="component" value="Unassembled WGS sequence"/>
</dbReference>
<evidence type="ECO:0000313" key="2">
    <source>
        <dbReference type="Proteomes" id="UP001589627"/>
    </source>
</evidence>
<reference evidence="1 2" key="1">
    <citation type="submission" date="2024-09" db="EMBL/GenBank/DDBJ databases">
        <authorList>
            <person name="Sun Q."/>
            <person name="Mori K."/>
        </authorList>
    </citation>
    <scope>NUCLEOTIDE SEQUENCE [LARGE SCALE GENOMIC DNA]</scope>
    <source>
        <strain evidence="1 2">TBRC 0563</strain>
    </source>
</reference>
<gene>
    <name evidence="1" type="ORF">ACFFNX_11925</name>
</gene>
<dbReference type="PANTHER" id="PTHR35332:SF2">
    <property type="entry name" value="REGULATION OF ENOLASE PROTEIN 1"/>
    <property type="match status" value="1"/>
</dbReference>
<protein>
    <submittedName>
        <fullName evidence="1">DUF1349 domain-containing protein</fullName>
    </submittedName>
</protein>
<dbReference type="RefSeq" id="WP_378199461.1">
    <property type="nucleotide sequence ID" value="NZ_JBHLZP010000065.1"/>
</dbReference>
<name>A0ABV5YFP9_9ACTN</name>
<dbReference type="Pfam" id="PF07081">
    <property type="entry name" value="DUF1349"/>
    <property type="match status" value="1"/>
</dbReference>
<dbReference type="Gene3D" id="2.60.120.200">
    <property type="match status" value="1"/>
</dbReference>